<evidence type="ECO:0000313" key="5">
    <source>
        <dbReference type="EMBL" id="MDN3204413.1"/>
    </source>
</evidence>
<dbReference type="PROSITE" id="PS51257">
    <property type="entry name" value="PROKAR_LIPOPROTEIN"/>
    <property type="match status" value="1"/>
</dbReference>
<evidence type="ECO:0000259" key="4">
    <source>
        <dbReference type="Pfam" id="PF25954"/>
    </source>
</evidence>
<reference evidence="5" key="1">
    <citation type="submission" date="2023-06" db="EMBL/GenBank/DDBJ databases">
        <title>Robiginitalea aurantiacus sp. nov. and Algoriphagus sediminis sp. nov., isolated from coastal sediment.</title>
        <authorList>
            <person name="Zhou Z.Y."/>
            <person name="An J."/>
            <person name="Jia Y.W."/>
            <person name="Du Z.J."/>
        </authorList>
    </citation>
    <scope>NUCLEOTIDE SEQUENCE</scope>
    <source>
        <strain evidence="5">C2-7</strain>
    </source>
</reference>
<evidence type="ECO:0000259" key="3">
    <source>
        <dbReference type="Pfam" id="PF25919"/>
    </source>
</evidence>
<dbReference type="InterPro" id="IPR058792">
    <property type="entry name" value="Beta-barrel_RND_2"/>
</dbReference>
<evidence type="ECO:0000256" key="1">
    <source>
        <dbReference type="ARBA" id="ARBA00009477"/>
    </source>
</evidence>
<dbReference type="Pfam" id="PF25919">
    <property type="entry name" value="BSH_CusB"/>
    <property type="match status" value="1"/>
</dbReference>
<gene>
    <name evidence="5" type="ORF">QVH07_09645</name>
</gene>
<evidence type="ECO:0000313" key="6">
    <source>
        <dbReference type="Proteomes" id="UP001171916"/>
    </source>
</evidence>
<dbReference type="RefSeq" id="WP_289999968.1">
    <property type="nucleotide sequence ID" value="NZ_JAUEPH010000004.1"/>
</dbReference>
<dbReference type="PANTHER" id="PTHR30097:SF4">
    <property type="entry name" value="SLR6042 PROTEIN"/>
    <property type="match status" value="1"/>
</dbReference>
<dbReference type="InterPro" id="IPR030190">
    <property type="entry name" value="MacA_alpha-hairpin_sf"/>
</dbReference>
<feature type="domain" description="CusB-like beta-barrel" evidence="4">
    <location>
        <begin position="233"/>
        <end position="301"/>
    </location>
</feature>
<accession>A0ABT7YD12</accession>
<name>A0ABT7YD12_9BACT</name>
<keyword evidence="2" id="KW-0813">Transport</keyword>
<dbReference type="InterPro" id="IPR051909">
    <property type="entry name" value="MFP_Cation_Efflux"/>
</dbReference>
<evidence type="ECO:0000256" key="2">
    <source>
        <dbReference type="ARBA" id="ARBA00022448"/>
    </source>
</evidence>
<dbReference type="Gene3D" id="2.40.30.170">
    <property type="match status" value="1"/>
</dbReference>
<proteinExistence type="inferred from homology"/>
<dbReference type="InterPro" id="IPR058790">
    <property type="entry name" value="BSH_CusB"/>
</dbReference>
<comment type="caution">
    <text evidence="5">The sequence shown here is derived from an EMBL/GenBank/DDBJ whole genome shotgun (WGS) entry which is preliminary data.</text>
</comment>
<keyword evidence="6" id="KW-1185">Reference proteome</keyword>
<dbReference type="InterPro" id="IPR006143">
    <property type="entry name" value="RND_pump_MFP"/>
</dbReference>
<dbReference type="PANTHER" id="PTHR30097">
    <property type="entry name" value="CATION EFFLUX SYSTEM PROTEIN CUSB"/>
    <property type="match status" value="1"/>
</dbReference>
<organism evidence="5 6">
    <name type="scientific">Algoriphagus sediminis</name>
    <dbReference type="NCBI Taxonomy" id="3057113"/>
    <lineage>
        <taxon>Bacteria</taxon>
        <taxon>Pseudomonadati</taxon>
        <taxon>Bacteroidota</taxon>
        <taxon>Cytophagia</taxon>
        <taxon>Cytophagales</taxon>
        <taxon>Cyclobacteriaceae</taxon>
        <taxon>Algoriphagus</taxon>
    </lineage>
</organism>
<sequence length="392" mass="44093">MKTIYQFYTLAFLFFLALGCQPKVENEVSMEEEHGHAEEVHLSLQQFQSLGLEVDSLQKRPMQGFVETNGQLTLPPQSQAAVTSIVGANISSVEVIEGNKVNKGQILAYMFHPNLIELQTTYLNQVNELEFAEQDYQRQERLYNESVSSGRDFQRVKANYLTLQGSVKGLEEQLKLLSISLDKVKAGEISGNVPLRSPIAGYVQHIGVRTGQYVAPEEVLFEIIQNDHIHAHFKVFESDIQKIKEGQTVQFIVESNPDIMHEATIFSVGKMFENDTKAVNIHAELENEDGSLLPGMYARGQILFDAETSFALPKDAVAMDGNRYYIFKAEQVEGNGEMEWNLTPMEVSIGVENSGWLEIKLHNPVSPDAQFATNNAYYLISELMKEEAGHDH</sequence>
<dbReference type="EMBL" id="JAUEPH010000004">
    <property type="protein sequence ID" value="MDN3204413.1"/>
    <property type="molecule type" value="Genomic_DNA"/>
</dbReference>
<comment type="similarity">
    <text evidence="1">Belongs to the membrane fusion protein (MFP) (TC 8.A.1) family.</text>
</comment>
<feature type="domain" description="CusB-like barrel-sandwich hybrid" evidence="3">
    <location>
        <begin position="97"/>
        <end position="223"/>
    </location>
</feature>
<dbReference type="Gene3D" id="6.10.140.1990">
    <property type="match status" value="1"/>
</dbReference>
<dbReference type="Pfam" id="PF25954">
    <property type="entry name" value="Beta-barrel_RND_2"/>
    <property type="match status" value="1"/>
</dbReference>
<dbReference type="SUPFAM" id="SSF111369">
    <property type="entry name" value="HlyD-like secretion proteins"/>
    <property type="match status" value="1"/>
</dbReference>
<dbReference type="NCBIfam" id="TIGR01730">
    <property type="entry name" value="RND_mfp"/>
    <property type="match status" value="1"/>
</dbReference>
<protein>
    <submittedName>
        <fullName evidence="5">Efflux RND transporter periplasmic adaptor subunit</fullName>
    </submittedName>
</protein>
<dbReference type="Proteomes" id="UP001171916">
    <property type="component" value="Unassembled WGS sequence"/>
</dbReference>